<reference evidence="2 3" key="1">
    <citation type="submission" date="2016-10" db="EMBL/GenBank/DDBJ databases">
        <authorList>
            <person name="de Groot N.N."/>
        </authorList>
    </citation>
    <scope>NUCLEOTIDE SEQUENCE [LARGE SCALE GENOMIC DNA]</scope>
    <source>
        <strain evidence="2 3">DSM 44468</strain>
    </source>
</reference>
<dbReference type="RefSeq" id="WP_091510717.1">
    <property type="nucleotide sequence ID" value="NZ_CBDQZW010000057.1"/>
</dbReference>
<proteinExistence type="predicted"/>
<accession>A0A1I3WR96</accession>
<dbReference type="OrthoDB" id="5450317at2"/>
<sequence>MTGVPYTTQTAPPALRAGPLATDTHHHIFDDRFPGSGPKPPQATAEDYRSFRTWLGLSRSVVVAPSNYGTDHLNVLESIAELGPDVTRGVVIVDPDVDLAELWDLHAAGVRGVRVYLTKNRVPTADELRVLARKVADRGWVMQLVAGSGEEVLPRWEDVVAALPCRVVIDHLGWTPQPAGADSATAHTLFRLAERGHVYVKISGFYLSSVTGPPTYSDVDTFAATVCRRVPERVVWGTDWPHPVAFLRGETLPDDAALLDRLAVWLPDEADRERVLADTPTSLYWCD</sequence>
<dbReference type="InterPro" id="IPR032466">
    <property type="entry name" value="Metal_Hydrolase"/>
</dbReference>
<dbReference type="PANTHER" id="PTHR35563">
    <property type="entry name" value="BARREL METAL-DEPENDENT HYDROLASE, PUTATIVE (AFU_ORTHOLOGUE AFUA_1G16240)-RELATED"/>
    <property type="match status" value="1"/>
</dbReference>
<keyword evidence="2" id="KW-0378">Hydrolase</keyword>
<dbReference type="AlphaFoldDB" id="A0A1I3WR96"/>
<dbReference type="STRING" id="115433.SAMN05421835_113156"/>
<dbReference type="InterPro" id="IPR052358">
    <property type="entry name" value="Aro_Compnd_Degr_Hydrolases"/>
</dbReference>
<evidence type="ECO:0000313" key="3">
    <source>
        <dbReference type="Proteomes" id="UP000199025"/>
    </source>
</evidence>
<dbReference type="Proteomes" id="UP000199025">
    <property type="component" value="Unassembled WGS sequence"/>
</dbReference>
<dbReference type="GO" id="GO:0016787">
    <property type="term" value="F:hydrolase activity"/>
    <property type="evidence" value="ECO:0007669"/>
    <property type="project" value="UniProtKB-KW"/>
</dbReference>
<evidence type="ECO:0000313" key="2">
    <source>
        <dbReference type="EMBL" id="SFK08996.1"/>
    </source>
</evidence>
<dbReference type="PANTHER" id="PTHR35563:SF2">
    <property type="entry name" value="BARREL METAL-DEPENDENT HYDROLASE, PUTATIVE (AFU_ORTHOLOGUE AFUA_1G16240)-RELATED"/>
    <property type="match status" value="1"/>
</dbReference>
<evidence type="ECO:0000259" key="1">
    <source>
        <dbReference type="Pfam" id="PF04909"/>
    </source>
</evidence>
<name>A0A1I3WR96_9PSEU</name>
<dbReference type="Pfam" id="PF04909">
    <property type="entry name" value="Amidohydro_2"/>
    <property type="match status" value="1"/>
</dbReference>
<dbReference type="EMBL" id="FORP01000013">
    <property type="protein sequence ID" value="SFK08996.1"/>
    <property type="molecule type" value="Genomic_DNA"/>
</dbReference>
<gene>
    <name evidence="2" type="ORF">SAMN05421835_113156</name>
</gene>
<organism evidence="2 3">
    <name type="scientific">Amycolatopsis sacchari</name>
    <dbReference type="NCBI Taxonomy" id="115433"/>
    <lineage>
        <taxon>Bacteria</taxon>
        <taxon>Bacillati</taxon>
        <taxon>Actinomycetota</taxon>
        <taxon>Actinomycetes</taxon>
        <taxon>Pseudonocardiales</taxon>
        <taxon>Pseudonocardiaceae</taxon>
        <taxon>Amycolatopsis</taxon>
    </lineage>
</organism>
<keyword evidence="3" id="KW-1185">Reference proteome</keyword>
<feature type="domain" description="Amidohydrolase-related" evidence="1">
    <location>
        <begin position="23"/>
        <end position="284"/>
    </location>
</feature>
<dbReference type="SUPFAM" id="SSF51556">
    <property type="entry name" value="Metallo-dependent hydrolases"/>
    <property type="match status" value="1"/>
</dbReference>
<dbReference type="Gene3D" id="3.20.20.140">
    <property type="entry name" value="Metal-dependent hydrolases"/>
    <property type="match status" value="1"/>
</dbReference>
<dbReference type="InterPro" id="IPR006680">
    <property type="entry name" value="Amidohydro-rel"/>
</dbReference>
<protein>
    <submittedName>
        <fullName evidence="2">Predicted metal-dependent hydrolase, TIM-barrel fold</fullName>
    </submittedName>
</protein>